<dbReference type="EMBL" id="JARVCO010000012">
    <property type="protein sequence ID" value="MDZ8119639.1"/>
    <property type="molecule type" value="Genomic_DNA"/>
</dbReference>
<organism evidence="9 10">
    <name type="scientific">Pontiella agarivorans</name>
    <dbReference type="NCBI Taxonomy" id="3038953"/>
    <lineage>
        <taxon>Bacteria</taxon>
        <taxon>Pseudomonadati</taxon>
        <taxon>Kiritimatiellota</taxon>
        <taxon>Kiritimatiellia</taxon>
        <taxon>Kiritimatiellales</taxon>
        <taxon>Pontiellaceae</taxon>
        <taxon>Pontiella</taxon>
    </lineage>
</organism>
<comment type="subunit">
    <text evidence="5 7">Monomer.</text>
</comment>
<reference evidence="9 10" key="1">
    <citation type="journal article" date="2024" name="Appl. Environ. Microbiol.">
        <title>Pontiella agarivorans sp. nov., a novel marine anaerobic bacterium capable of degrading macroalgal polysaccharides and fixing nitrogen.</title>
        <authorList>
            <person name="Liu N."/>
            <person name="Kivenson V."/>
            <person name="Peng X."/>
            <person name="Cui Z."/>
            <person name="Lankiewicz T.S."/>
            <person name="Gosselin K.M."/>
            <person name="English C.J."/>
            <person name="Blair E.M."/>
            <person name="O'Malley M.A."/>
            <person name="Valentine D.L."/>
        </authorList>
    </citation>
    <scope>NUCLEOTIDE SEQUENCE [LARGE SCALE GENOMIC DNA]</scope>
    <source>
        <strain evidence="9 10">NLcol2</strain>
    </source>
</reference>
<dbReference type="NCBIfam" id="TIGR01351">
    <property type="entry name" value="adk"/>
    <property type="match status" value="1"/>
</dbReference>
<feature type="binding site" evidence="5">
    <location>
        <position position="171"/>
    </location>
    <ligand>
        <name>AMP</name>
        <dbReference type="ChEBI" id="CHEBI:456215"/>
    </ligand>
</feature>
<comment type="pathway">
    <text evidence="5">Purine metabolism; AMP biosynthesis via salvage pathway; AMP from ADP: step 1/1.</text>
</comment>
<evidence type="ECO:0000256" key="3">
    <source>
        <dbReference type="ARBA" id="ARBA00022741"/>
    </source>
</evidence>
<feature type="binding site" evidence="5">
    <location>
        <begin position="85"/>
        <end position="88"/>
    </location>
    <ligand>
        <name>AMP</name>
        <dbReference type="ChEBI" id="CHEBI:456215"/>
    </ligand>
</feature>
<dbReference type="Gene3D" id="3.40.50.300">
    <property type="entry name" value="P-loop containing nucleotide triphosphate hydrolases"/>
    <property type="match status" value="1"/>
</dbReference>
<dbReference type="PRINTS" id="PR00094">
    <property type="entry name" value="ADENYLTKNASE"/>
</dbReference>
<proteinExistence type="inferred from homology"/>
<evidence type="ECO:0000313" key="9">
    <source>
        <dbReference type="EMBL" id="MDZ8119639.1"/>
    </source>
</evidence>
<keyword evidence="5 7" id="KW-0067">ATP-binding</keyword>
<keyword evidence="10" id="KW-1185">Reference proteome</keyword>
<dbReference type="Proteomes" id="UP001290861">
    <property type="component" value="Unassembled WGS sequence"/>
</dbReference>
<dbReference type="SUPFAM" id="SSF52540">
    <property type="entry name" value="P-loop containing nucleoside triphosphate hydrolases"/>
    <property type="match status" value="1"/>
</dbReference>
<feature type="binding site" evidence="5">
    <location>
        <position position="160"/>
    </location>
    <ligand>
        <name>AMP</name>
        <dbReference type="ChEBI" id="CHEBI:456215"/>
    </ligand>
</feature>
<comment type="caution">
    <text evidence="5">Lacks conserved residue(s) required for the propagation of feature annotation.</text>
</comment>
<evidence type="ECO:0000259" key="8">
    <source>
        <dbReference type="Pfam" id="PF05191"/>
    </source>
</evidence>
<dbReference type="InterPro" id="IPR007862">
    <property type="entry name" value="Adenylate_kinase_lid-dom"/>
</dbReference>
<feature type="binding site" evidence="5">
    <location>
        <begin position="57"/>
        <end position="59"/>
    </location>
    <ligand>
        <name>AMP</name>
        <dbReference type="ChEBI" id="CHEBI:456215"/>
    </ligand>
</feature>
<dbReference type="PROSITE" id="PS00113">
    <property type="entry name" value="ADENYLATE_KINASE"/>
    <property type="match status" value="1"/>
</dbReference>
<feature type="binding site" evidence="5">
    <location>
        <position position="36"/>
    </location>
    <ligand>
        <name>AMP</name>
        <dbReference type="ChEBI" id="CHEBI:456215"/>
    </ligand>
</feature>
<comment type="domain">
    <text evidence="5">Consists of three domains, a large central CORE domain and two small peripheral domains, NMPbind and LID, which undergo movements during catalysis. The LID domain closes over the site of phosphoryl transfer upon ATP binding. Assembling and dissambling the active center during each catalytic cycle provides an effective means to prevent ATP hydrolysis.</text>
</comment>
<dbReference type="NCBIfam" id="NF001381">
    <property type="entry name" value="PRK00279.1-3"/>
    <property type="match status" value="1"/>
</dbReference>
<evidence type="ECO:0000256" key="7">
    <source>
        <dbReference type="RuleBase" id="RU003331"/>
    </source>
</evidence>
<feature type="binding site" evidence="5">
    <location>
        <position position="92"/>
    </location>
    <ligand>
        <name>AMP</name>
        <dbReference type="ChEBI" id="CHEBI:456215"/>
    </ligand>
</feature>
<protein>
    <recommendedName>
        <fullName evidence="5 7">Adenylate kinase</fullName>
        <shortName evidence="5">AK</shortName>
        <ecNumber evidence="5 7">2.7.4.3</ecNumber>
    </recommendedName>
    <alternativeName>
        <fullName evidence="5">ATP-AMP transphosphorylase</fullName>
    </alternativeName>
    <alternativeName>
        <fullName evidence="5">ATP:AMP phosphotransferase</fullName>
    </alternativeName>
    <alternativeName>
        <fullName evidence="5">Adenylate monophosphate kinase</fullName>
    </alternativeName>
</protein>
<comment type="subcellular location">
    <subcellularLocation>
        <location evidence="5 7">Cytoplasm</location>
    </subcellularLocation>
</comment>
<feature type="region of interest" description="NMP" evidence="5">
    <location>
        <begin position="30"/>
        <end position="59"/>
    </location>
</feature>
<dbReference type="InterPro" id="IPR006259">
    <property type="entry name" value="Adenyl_kin_sub"/>
</dbReference>
<keyword evidence="5" id="KW-0963">Cytoplasm</keyword>
<keyword evidence="3 5" id="KW-0547">Nucleotide-binding</keyword>
<name>A0ABU5MZP3_9BACT</name>
<evidence type="ECO:0000256" key="5">
    <source>
        <dbReference type="HAMAP-Rule" id="MF_00235"/>
    </source>
</evidence>
<evidence type="ECO:0000313" key="10">
    <source>
        <dbReference type="Proteomes" id="UP001290861"/>
    </source>
</evidence>
<feature type="region of interest" description="LID" evidence="5">
    <location>
        <begin position="126"/>
        <end position="163"/>
    </location>
</feature>
<evidence type="ECO:0000256" key="1">
    <source>
        <dbReference type="ARBA" id="ARBA00022679"/>
    </source>
</evidence>
<gene>
    <name evidence="5" type="primary">adk</name>
    <name evidence="9" type="ORF">P9H32_13500</name>
</gene>
<feature type="binding site" evidence="5">
    <location>
        <begin position="136"/>
        <end position="137"/>
    </location>
    <ligand>
        <name>ATP</name>
        <dbReference type="ChEBI" id="CHEBI:30616"/>
    </ligand>
</feature>
<comment type="caution">
    <text evidence="9">The sequence shown here is derived from an EMBL/GenBank/DDBJ whole genome shotgun (WGS) entry which is preliminary data.</text>
</comment>
<evidence type="ECO:0000256" key="4">
    <source>
        <dbReference type="ARBA" id="ARBA00022777"/>
    </source>
</evidence>
<dbReference type="NCBIfam" id="NF011100">
    <property type="entry name" value="PRK14527.1"/>
    <property type="match status" value="1"/>
</dbReference>
<dbReference type="InterPro" id="IPR033690">
    <property type="entry name" value="Adenylat_kinase_CS"/>
</dbReference>
<evidence type="ECO:0000256" key="2">
    <source>
        <dbReference type="ARBA" id="ARBA00022727"/>
    </source>
</evidence>
<dbReference type="HAMAP" id="MF_00235">
    <property type="entry name" value="Adenylate_kinase_Adk"/>
    <property type="match status" value="1"/>
</dbReference>
<comment type="function">
    <text evidence="5">Catalyzes the reversible transfer of the terminal phosphate group between ATP and AMP. Plays an important role in cellular energy homeostasis and in adenine nucleotide metabolism.</text>
</comment>
<dbReference type="RefSeq" id="WP_322609425.1">
    <property type="nucleotide sequence ID" value="NZ_JARVCO010000012.1"/>
</dbReference>
<dbReference type="PANTHER" id="PTHR23359">
    <property type="entry name" value="NUCLEOTIDE KINASE"/>
    <property type="match status" value="1"/>
</dbReference>
<comment type="catalytic activity">
    <reaction evidence="5 7">
        <text>AMP + ATP = 2 ADP</text>
        <dbReference type="Rhea" id="RHEA:12973"/>
        <dbReference type="ChEBI" id="CHEBI:30616"/>
        <dbReference type="ChEBI" id="CHEBI:456215"/>
        <dbReference type="ChEBI" id="CHEBI:456216"/>
        <dbReference type="EC" id="2.7.4.3"/>
    </reaction>
</comment>
<dbReference type="GO" id="GO:0004017">
    <property type="term" value="F:AMP kinase activity"/>
    <property type="evidence" value="ECO:0007669"/>
    <property type="project" value="UniProtKB-EC"/>
</dbReference>
<dbReference type="Pfam" id="PF00406">
    <property type="entry name" value="ADK"/>
    <property type="match status" value="1"/>
</dbReference>
<evidence type="ECO:0000256" key="6">
    <source>
        <dbReference type="RuleBase" id="RU003330"/>
    </source>
</evidence>
<accession>A0ABU5MZP3</accession>
<dbReference type="NCBIfam" id="NF001380">
    <property type="entry name" value="PRK00279.1-2"/>
    <property type="match status" value="1"/>
</dbReference>
<dbReference type="EC" id="2.7.4.3" evidence="5 7"/>
<comment type="similarity">
    <text evidence="5 6">Belongs to the adenylate kinase family.</text>
</comment>
<keyword evidence="4 5" id="KW-0418">Kinase</keyword>
<keyword evidence="1 5" id="KW-0808">Transferase</keyword>
<dbReference type="InterPro" id="IPR027417">
    <property type="entry name" value="P-loop_NTPase"/>
</dbReference>
<sequence length="217" mass="23968">MNAVILLGPPGAGKGTVAEVLVGQGYKHISTGQLLREQIARRTVLGIQAEKLMEQGRFVPDDVVVGMIRNLLEKADGTQKFLFDGFPRTLPQAKSLDKLLSELEGTLESVVLLDCPDDVIIKRLSGRRTCDKCGAVYHIAFNPPSHGDRCDVEGCKLVQRADDREETVRNRLKVYEQQTAPLISYYEAKSLVEHIDANQSIEAVRNDVNERLVGVAT</sequence>
<dbReference type="CDD" id="cd01428">
    <property type="entry name" value="ADK"/>
    <property type="match status" value="1"/>
</dbReference>
<feature type="binding site" evidence="5">
    <location>
        <position position="199"/>
    </location>
    <ligand>
        <name>ATP</name>
        <dbReference type="ChEBI" id="CHEBI:30616"/>
    </ligand>
</feature>
<feature type="binding site" evidence="5">
    <location>
        <begin position="11"/>
        <end position="16"/>
    </location>
    <ligand>
        <name>ATP</name>
        <dbReference type="ChEBI" id="CHEBI:30616"/>
    </ligand>
</feature>
<feature type="domain" description="Adenylate kinase active site lid" evidence="8">
    <location>
        <begin position="127"/>
        <end position="162"/>
    </location>
</feature>
<keyword evidence="2 5" id="KW-0545">Nucleotide biosynthesis</keyword>
<feature type="binding site" evidence="5">
    <location>
        <position position="127"/>
    </location>
    <ligand>
        <name>ATP</name>
        <dbReference type="ChEBI" id="CHEBI:30616"/>
    </ligand>
</feature>
<dbReference type="InterPro" id="IPR000850">
    <property type="entry name" value="Adenylat/UMP-CMP_kin"/>
</dbReference>
<dbReference type="Pfam" id="PF05191">
    <property type="entry name" value="ADK_lid"/>
    <property type="match status" value="1"/>
</dbReference>
<feature type="binding site" evidence="5">
    <location>
        <position position="31"/>
    </location>
    <ligand>
        <name>AMP</name>
        <dbReference type="ChEBI" id="CHEBI:456215"/>
    </ligand>
</feature>